<feature type="region of interest" description="Disordered" evidence="12">
    <location>
        <begin position="138"/>
        <end position="318"/>
    </location>
</feature>
<feature type="compositionally biased region" description="Low complexity" evidence="12">
    <location>
        <begin position="235"/>
        <end position="283"/>
    </location>
</feature>
<keyword evidence="15" id="KW-1185">Reference proteome</keyword>
<dbReference type="PROSITE" id="PS50199">
    <property type="entry name" value="ZF_RANBP2_2"/>
    <property type="match status" value="2"/>
</dbReference>
<feature type="non-terminal residue" evidence="14">
    <location>
        <position position="355"/>
    </location>
</feature>
<dbReference type="SUPFAM" id="SSF90209">
    <property type="entry name" value="Ran binding protein zinc finger-like"/>
    <property type="match status" value="2"/>
</dbReference>
<dbReference type="OrthoDB" id="1878647at2759"/>
<feature type="compositionally biased region" description="Basic residues" evidence="12">
    <location>
        <begin position="211"/>
        <end position="227"/>
    </location>
</feature>
<dbReference type="FunFam" id="4.10.1060.10:FF:000004">
    <property type="entry name" value="Zinc finger Ran-binding domain-containing protein 2"/>
    <property type="match status" value="1"/>
</dbReference>
<gene>
    <name evidence="14" type="primary">ZRANB2</name>
    <name evidence="14" type="ORF">T02_10059</name>
</gene>
<proteinExistence type="inferred from homology"/>
<evidence type="ECO:0000256" key="8">
    <source>
        <dbReference type="ARBA" id="ARBA00022884"/>
    </source>
</evidence>
<keyword evidence="6 11" id="KW-0863">Zinc-finger</keyword>
<sequence>LCTMSTSRPVLREGEWACVDARCSYINTIHHSSCQACGRRKPRGKGTVGQAIGKDAAEKSKGLFEAEDWCCSKCGNINWARRATCNICNAKKFAEVEARTGYGGGYMDRQQVEYIPRNESEEEYDEVLNQILVFGRLKGKRKRTNEKHDSGYENLDEKKGKMENYDKERPDEEYKGHYMEREEEEEDDDDDEDGDLSKYQLGKYDFEKPLSKRRSRHRSPKRKRRRSSGSDDRSASPSRSRSGSYSSSTRDGSSGSDKSYSRSSGSYRGSSVSSRRSSSSSSRSRGRRSARHHSRSGKYRGHLYRRREKYRSKSSVTSTSDLIAVANLPPIQVRPVEIRTGTVDIDDSDDAENEI</sequence>
<dbReference type="SMART" id="SM00547">
    <property type="entry name" value="ZnF_RBZ"/>
    <property type="match status" value="2"/>
</dbReference>
<dbReference type="PANTHER" id="PTHR12999:SF17">
    <property type="entry name" value="ZINC FINGER RAN-BINDING DOMAIN-CONTAINING PROTEIN 2"/>
    <property type="match status" value="1"/>
</dbReference>
<evidence type="ECO:0000256" key="2">
    <source>
        <dbReference type="ARBA" id="ARBA00017543"/>
    </source>
</evidence>
<evidence type="ECO:0000256" key="4">
    <source>
        <dbReference type="ARBA" id="ARBA00022723"/>
    </source>
</evidence>
<evidence type="ECO:0000313" key="15">
    <source>
        <dbReference type="Proteomes" id="UP000054721"/>
    </source>
</evidence>
<dbReference type="GO" id="GO:0003723">
    <property type="term" value="F:RNA binding"/>
    <property type="evidence" value="ECO:0007669"/>
    <property type="project" value="UniProtKB-KW"/>
</dbReference>
<feature type="domain" description="RanBP2-type" evidence="13">
    <location>
        <begin position="12"/>
        <end position="43"/>
    </location>
</feature>
<organism evidence="14 15">
    <name type="scientific">Trichinella nativa</name>
    <dbReference type="NCBI Taxonomy" id="6335"/>
    <lineage>
        <taxon>Eukaryota</taxon>
        <taxon>Metazoa</taxon>
        <taxon>Ecdysozoa</taxon>
        <taxon>Nematoda</taxon>
        <taxon>Enoplea</taxon>
        <taxon>Dorylaimia</taxon>
        <taxon>Trichinellida</taxon>
        <taxon>Trichinellidae</taxon>
        <taxon>Trichinella</taxon>
    </lineage>
</organism>
<keyword evidence="4" id="KW-0479">Metal-binding</keyword>
<dbReference type="AlphaFoldDB" id="A0A0V1LRB5"/>
<evidence type="ECO:0000256" key="12">
    <source>
        <dbReference type="SAM" id="MobiDB-lite"/>
    </source>
</evidence>
<dbReference type="EMBL" id="JYDW01000012">
    <property type="protein sequence ID" value="KRZ62072.1"/>
    <property type="molecule type" value="Genomic_DNA"/>
</dbReference>
<feature type="domain" description="RanBP2-type" evidence="13">
    <location>
        <begin position="65"/>
        <end position="94"/>
    </location>
</feature>
<keyword evidence="3" id="KW-0597">Phosphoprotein</keyword>
<evidence type="ECO:0000256" key="10">
    <source>
        <dbReference type="ARBA" id="ARBA00025731"/>
    </source>
</evidence>
<feature type="compositionally biased region" description="Basic residues" evidence="12">
    <location>
        <begin position="284"/>
        <end position="312"/>
    </location>
</feature>
<comment type="similarity">
    <text evidence="10">Belongs to the ZRANB2 family.</text>
</comment>
<reference evidence="14 15" key="1">
    <citation type="submission" date="2015-05" db="EMBL/GenBank/DDBJ databases">
        <title>Evolution of Trichinella species and genotypes.</title>
        <authorList>
            <person name="Korhonen P.K."/>
            <person name="Edoardo P."/>
            <person name="Giuseppe L.R."/>
            <person name="Gasser R.B."/>
        </authorList>
    </citation>
    <scope>NUCLEOTIDE SEQUENCE [LARGE SCALE GENOMIC DNA]</scope>
    <source>
        <strain evidence="14">ISS10</strain>
    </source>
</reference>
<evidence type="ECO:0000256" key="11">
    <source>
        <dbReference type="PROSITE-ProRule" id="PRU00322"/>
    </source>
</evidence>
<name>A0A0V1LRB5_9BILA</name>
<dbReference type="PIRSF" id="PIRSF037956">
    <property type="entry name" value="UCP037956_ZnF_Ran"/>
    <property type="match status" value="1"/>
</dbReference>
<dbReference type="STRING" id="6335.A0A0V1LRB5"/>
<protein>
    <recommendedName>
        <fullName evidence="2">Zinc finger Ran-binding domain-containing protein 2</fullName>
    </recommendedName>
</protein>
<dbReference type="GO" id="GO:0005634">
    <property type="term" value="C:nucleus"/>
    <property type="evidence" value="ECO:0007669"/>
    <property type="project" value="UniProtKB-SubCell"/>
</dbReference>
<dbReference type="InterPro" id="IPR017337">
    <property type="entry name" value="ZRANB2"/>
</dbReference>
<evidence type="ECO:0000256" key="3">
    <source>
        <dbReference type="ARBA" id="ARBA00022553"/>
    </source>
</evidence>
<feature type="compositionally biased region" description="Basic and acidic residues" evidence="12">
    <location>
        <begin position="146"/>
        <end position="180"/>
    </location>
</feature>
<evidence type="ECO:0000256" key="9">
    <source>
        <dbReference type="ARBA" id="ARBA00023242"/>
    </source>
</evidence>
<dbReference type="GO" id="GO:0008270">
    <property type="term" value="F:zinc ion binding"/>
    <property type="evidence" value="ECO:0007669"/>
    <property type="project" value="UniProtKB-KW"/>
</dbReference>
<dbReference type="InterPro" id="IPR001876">
    <property type="entry name" value="Znf_RanBP2"/>
</dbReference>
<accession>A0A0V1LRB5</accession>
<keyword evidence="5" id="KW-0677">Repeat</keyword>
<evidence type="ECO:0000256" key="7">
    <source>
        <dbReference type="ARBA" id="ARBA00022833"/>
    </source>
</evidence>
<dbReference type="PANTHER" id="PTHR12999">
    <property type="entry name" value="ZINC FINGER RAN-BINDING DOMAIN-CONTAINING PROTEIN 2 ZRANB2-RELATED"/>
    <property type="match status" value="1"/>
</dbReference>
<comment type="caution">
    <text evidence="14">The sequence shown here is derived from an EMBL/GenBank/DDBJ whole genome shotgun (WGS) entry which is preliminary data.</text>
</comment>
<dbReference type="Proteomes" id="UP000054721">
    <property type="component" value="Unassembled WGS sequence"/>
</dbReference>
<keyword evidence="9" id="KW-0539">Nucleus</keyword>
<comment type="subcellular location">
    <subcellularLocation>
        <location evidence="1">Nucleus</location>
    </subcellularLocation>
</comment>
<evidence type="ECO:0000256" key="5">
    <source>
        <dbReference type="ARBA" id="ARBA00022737"/>
    </source>
</evidence>
<keyword evidence="7" id="KW-0862">Zinc</keyword>
<keyword evidence="8" id="KW-0694">RNA-binding</keyword>
<evidence type="ECO:0000256" key="6">
    <source>
        <dbReference type="ARBA" id="ARBA00022771"/>
    </source>
</evidence>
<evidence type="ECO:0000259" key="13">
    <source>
        <dbReference type="PROSITE" id="PS50199"/>
    </source>
</evidence>
<dbReference type="PROSITE" id="PS01358">
    <property type="entry name" value="ZF_RANBP2_1"/>
    <property type="match status" value="2"/>
</dbReference>
<feature type="compositionally biased region" description="Acidic residues" evidence="12">
    <location>
        <begin position="181"/>
        <end position="194"/>
    </location>
</feature>
<dbReference type="Gene3D" id="4.10.1060.10">
    <property type="entry name" value="Zinc finger, RanBP2-type"/>
    <property type="match status" value="2"/>
</dbReference>
<dbReference type="GO" id="GO:0001530">
    <property type="term" value="F:lipopolysaccharide binding"/>
    <property type="evidence" value="ECO:0007669"/>
    <property type="project" value="TreeGrafter"/>
</dbReference>
<evidence type="ECO:0000256" key="1">
    <source>
        <dbReference type="ARBA" id="ARBA00004123"/>
    </source>
</evidence>
<dbReference type="InterPro" id="IPR036443">
    <property type="entry name" value="Znf_RanBP2_sf"/>
</dbReference>
<dbReference type="GO" id="GO:0006396">
    <property type="term" value="P:RNA processing"/>
    <property type="evidence" value="ECO:0007669"/>
    <property type="project" value="InterPro"/>
</dbReference>
<evidence type="ECO:0000313" key="14">
    <source>
        <dbReference type="EMBL" id="KRZ62072.1"/>
    </source>
</evidence>